<feature type="domain" description="Atos-like conserved" evidence="1">
    <location>
        <begin position="1"/>
        <end position="52"/>
    </location>
</feature>
<dbReference type="Proteomes" id="UP000663866">
    <property type="component" value="Unassembled WGS sequence"/>
</dbReference>
<keyword evidence="4" id="KW-1185">Reference proteome</keyword>
<accession>A0A821K014</accession>
<dbReference type="AlphaFoldDB" id="A0A821K014"/>
<gene>
    <name evidence="2" type="ORF">OVN521_LOCUS49311</name>
    <name evidence="3" type="ORF">OVN521_LOCUS50680</name>
</gene>
<feature type="non-terminal residue" evidence="2">
    <location>
        <position position="1"/>
    </location>
</feature>
<dbReference type="SMART" id="SM01177">
    <property type="entry name" value="DUF4210"/>
    <property type="match status" value="1"/>
</dbReference>
<protein>
    <recommendedName>
        <fullName evidence="1">Atos-like conserved domain-containing protein</fullName>
    </recommendedName>
</protein>
<dbReference type="InterPro" id="IPR025261">
    <property type="entry name" value="Atos-like_cons_dom"/>
</dbReference>
<name>A0A821K014_9BILA</name>
<evidence type="ECO:0000313" key="2">
    <source>
        <dbReference type="EMBL" id="CAF4727328.1"/>
    </source>
</evidence>
<dbReference type="EMBL" id="CAJOBG010107336">
    <property type="protein sequence ID" value="CAF4727328.1"/>
    <property type="molecule type" value="Genomic_DNA"/>
</dbReference>
<reference evidence="2" key="1">
    <citation type="submission" date="2021-02" db="EMBL/GenBank/DDBJ databases">
        <authorList>
            <person name="Nowell W R."/>
        </authorList>
    </citation>
    <scope>NUCLEOTIDE SEQUENCE</scope>
</reference>
<evidence type="ECO:0000259" key="1">
    <source>
        <dbReference type="SMART" id="SM01177"/>
    </source>
</evidence>
<evidence type="ECO:0000313" key="4">
    <source>
        <dbReference type="Proteomes" id="UP000663866"/>
    </source>
</evidence>
<organism evidence="2 4">
    <name type="scientific">Rotaria magnacalcarata</name>
    <dbReference type="NCBI Taxonomy" id="392030"/>
    <lineage>
        <taxon>Eukaryota</taxon>
        <taxon>Metazoa</taxon>
        <taxon>Spiralia</taxon>
        <taxon>Gnathifera</taxon>
        <taxon>Rotifera</taxon>
        <taxon>Eurotatoria</taxon>
        <taxon>Bdelloidea</taxon>
        <taxon>Philodinida</taxon>
        <taxon>Philodinidae</taxon>
        <taxon>Rotaria</taxon>
    </lineage>
</organism>
<dbReference type="EMBL" id="CAJOBG010117805">
    <property type="protein sequence ID" value="CAF4766440.1"/>
    <property type="molecule type" value="Genomic_DNA"/>
</dbReference>
<sequence length="62" mass="6874">SLLNGKILPCDILDGFTVKLGASGLFMPKQVVLPVTTFWFNVSEHQAASPYLVCRKFSFDLI</sequence>
<comment type="caution">
    <text evidence="2">The sequence shown here is derived from an EMBL/GenBank/DDBJ whole genome shotgun (WGS) entry which is preliminary data.</text>
</comment>
<proteinExistence type="predicted"/>
<evidence type="ECO:0000313" key="3">
    <source>
        <dbReference type="EMBL" id="CAF4766440.1"/>
    </source>
</evidence>